<dbReference type="GeneID" id="18869572"/>
<keyword evidence="2" id="KW-0285">Flavoprotein</keyword>
<evidence type="ECO:0000256" key="4">
    <source>
        <dbReference type="ARBA" id="ARBA00022857"/>
    </source>
</evidence>
<keyword evidence="6" id="KW-0503">Monooxygenase</keyword>
<dbReference type="eggNOG" id="KOG1399">
    <property type="taxonomic scope" value="Eukaryota"/>
</dbReference>
<keyword evidence="5" id="KW-0560">Oxidoreductase</keyword>
<dbReference type="GO" id="GO:0050660">
    <property type="term" value="F:flavin adenine dinucleotide binding"/>
    <property type="evidence" value="ECO:0007669"/>
    <property type="project" value="InterPro"/>
</dbReference>
<accession>G3AEF1</accession>
<dbReference type="Proteomes" id="UP000000709">
    <property type="component" value="Unassembled WGS sequence"/>
</dbReference>
<gene>
    <name evidence="6" type="ORF">SPAPADRAFT_131420</name>
</gene>
<dbReference type="PRINTS" id="PR00370">
    <property type="entry name" value="FMOXYGENASE"/>
</dbReference>
<dbReference type="FunCoup" id="G3AEF1">
    <property type="interactions" value="644"/>
</dbReference>
<name>G3AEF1_SPAPN</name>
<reference evidence="6 7" key="1">
    <citation type="journal article" date="2011" name="Proc. Natl. Acad. Sci. U.S.A.">
        <title>Comparative genomics of xylose-fermenting fungi for enhanced biofuel production.</title>
        <authorList>
            <person name="Wohlbach D.J."/>
            <person name="Kuo A."/>
            <person name="Sato T.K."/>
            <person name="Potts K.M."/>
            <person name="Salamov A.A."/>
            <person name="LaButti K.M."/>
            <person name="Sun H."/>
            <person name="Clum A."/>
            <person name="Pangilinan J.L."/>
            <person name="Lindquist E.A."/>
            <person name="Lucas S."/>
            <person name="Lapidus A."/>
            <person name="Jin M."/>
            <person name="Gunawan C."/>
            <person name="Balan V."/>
            <person name="Dale B.E."/>
            <person name="Jeffries T.W."/>
            <person name="Zinkel R."/>
            <person name="Barry K.W."/>
            <person name="Grigoriev I.V."/>
            <person name="Gasch A.P."/>
        </authorList>
    </citation>
    <scope>NUCLEOTIDE SEQUENCE [LARGE SCALE GENOMIC DNA]</scope>
    <source>
        <strain evidence="7">NRRL Y-27907 / 11-Y1</strain>
    </source>
</reference>
<comment type="similarity">
    <text evidence="1">Belongs to the FMO family.</text>
</comment>
<dbReference type="InParanoid" id="G3AEF1"/>
<evidence type="ECO:0000256" key="5">
    <source>
        <dbReference type="ARBA" id="ARBA00023002"/>
    </source>
</evidence>
<dbReference type="Gene3D" id="3.50.50.60">
    <property type="entry name" value="FAD/NAD(P)-binding domain"/>
    <property type="match status" value="2"/>
</dbReference>
<organism evidence="7">
    <name type="scientific">Spathaspora passalidarum (strain NRRL Y-27907 / 11-Y1)</name>
    <dbReference type="NCBI Taxonomy" id="619300"/>
    <lineage>
        <taxon>Eukaryota</taxon>
        <taxon>Fungi</taxon>
        <taxon>Dikarya</taxon>
        <taxon>Ascomycota</taxon>
        <taxon>Saccharomycotina</taxon>
        <taxon>Pichiomycetes</taxon>
        <taxon>Debaryomycetaceae</taxon>
        <taxon>Spathaspora</taxon>
    </lineage>
</organism>
<keyword evidence="7" id="KW-1185">Reference proteome</keyword>
<protein>
    <submittedName>
        <fullName evidence="6">Flavin-containing monooxygenase</fullName>
    </submittedName>
</protein>
<dbReference type="GO" id="GO:0004499">
    <property type="term" value="F:N,N-dimethylaniline monooxygenase activity"/>
    <property type="evidence" value="ECO:0007669"/>
    <property type="project" value="InterPro"/>
</dbReference>
<dbReference type="SUPFAM" id="SSF51905">
    <property type="entry name" value="FAD/NAD(P)-binding domain"/>
    <property type="match status" value="2"/>
</dbReference>
<sequence length="492" mass="54584">MTVYKDIHAAISHINSVAVIGAGPGGASTIKALLAERKFSHVQGFEKRSDFGGIWNHTDITDSHEVPIPCEKPIELNPVVVDGKYVYPSPVYDSLDTNVPKDLMSYSGLEFDSHLPIFPDRRDVLKYVCKYSEKVRPYVRFDTKVVSVELLDDICKWQVVSRPVSTETKGGTIGVDDVVELYDAVVIATGNYDLPYIPDRPGMTAWNEQFPGTITHAKWYRNPRQFKDVTGKIIIVGNSASAGDLAYQIATTLKQKVYKSKRSGSLVPAGKSDLIEEVADIEKFDIDTKSVVLVDGTVLADVGAVVFATGYIKSFPFFKANPTHPLVTDGHKVHGTFNHVILYNYPNLAIIGLPRFVLPTRTSETQSCWLASIWAQKIALPSVQHMQQWEQDRVDLKGNGSKFHDMINLEDVRYCISLTEQVIKAGGNLIPHAWDKQSISVRGMIKSIKEAYIEYKGKTGKCAASYSELIDAGLLDSVTLPDEKLQELGFKV</sequence>
<dbReference type="InterPro" id="IPR050346">
    <property type="entry name" value="FMO-like"/>
</dbReference>
<evidence type="ECO:0000313" key="7">
    <source>
        <dbReference type="Proteomes" id="UP000000709"/>
    </source>
</evidence>
<keyword evidence="3" id="KW-0274">FAD</keyword>
<evidence type="ECO:0000256" key="2">
    <source>
        <dbReference type="ARBA" id="ARBA00022630"/>
    </source>
</evidence>
<dbReference type="InterPro" id="IPR020946">
    <property type="entry name" value="Flavin_mOase-like"/>
</dbReference>
<dbReference type="PANTHER" id="PTHR23023">
    <property type="entry name" value="DIMETHYLANILINE MONOOXYGENASE"/>
    <property type="match status" value="1"/>
</dbReference>
<dbReference type="OrthoDB" id="66881at2759"/>
<dbReference type="KEGG" id="spaa:SPAPADRAFT_131420"/>
<dbReference type="InterPro" id="IPR036188">
    <property type="entry name" value="FAD/NAD-bd_sf"/>
</dbReference>
<evidence type="ECO:0000313" key="6">
    <source>
        <dbReference type="EMBL" id="EGW35739.1"/>
    </source>
</evidence>
<dbReference type="EMBL" id="GL996499">
    <property type="protein sequence ID" value="EGW35739.1"/>
    <property type="molecule type" value="Genomic_DNA"/>
</dbReference>
<dbReference type="HOGENOM" id="CLU_006909_5_0_1"/>
<dbReference type="GO" id="GO:0050661">
    <property type="term" value="F:NADP binding"/>
    <property type="evidence" value="ECO:0007669"/>
    <property type="project" value="InterPro"/>
</dbReference>
<evidence type="ECO:0000256" key="3">
    <source>
        <dbReference type="ARBA" id="ARBA00022827"/>
    </source>
</evidence>
<dbReference type="RefSeq" id="XP_007373151.1">
    <property type="nucleotide sequence ID" value="XM_007373089.1"/>
</dbReference>
<keyword evidence="4" id="KW-0521">NADP</keyword>
<dbReference type="OMA" id="WFDLQYD"/>
<proteinExistence type="inferred from homology"/>
<dbReference type="AlphaFoldDB" id="G3AEF1"/>
<dbReference type="Pfam" id="PF00743">
    <property type="entry name" value="FMO-like"/>
    <property type="match status" value="2"/>
</dbReference>
<dbReference type="InterPro" id="IPR000960">
    <property type="entry name" value="Flavin_mOase"/>
</dbReference>
<evidence type="ECO:0000256" key="1">
    <source>
        <dbReference type="ARBA" id="ARBA00009183"/>
    </source>
</evidence>